<feature type="compositionally biased region" description="Polar residues" evidence="1">
    <location>
        <begin position="1"/>
        <end position="18"/>
    </location>
</feature>
<proteinExistence type="predicted"/>
<feature type="region of interest" description="Disordered" evidence="1">
    <location>
        <begin position="1"/>
        <end position="23"/>
    </location>
</feature>
<organism evidence="4">
    <name type="scientific">Drosophila grimshawi</name>
    <name type="common">Hawaiian fruit fly</name>
    <name type="synonym">Idiomyia grimshawi</name>
    <dbReference type="NCBI Taxonomy" id="7222"/>
    <lineage>
        <taxon>Eukaryota</taxon>
        <taxon>Metazoa</taxon>
        <taxon>Ecdysozoa</taxon>
        <taxon>Arthropoda</taxon>
        <taxon>Hexapoda</taxon>
        <taxon>Insecta</taxon>
        <taxon>Pterygota</taxon>
        <taxon>Neoptera</taxon>
        <taxon>Endopterygota</taxon>
        <taxon>Diptera</taxon>
        <taxon>Brachycera</taxon>
        <taxon>Muscomorpha</taxon>
        <taxon>Ephydroidea</taxon>
        <taxon>Drosophilidae</taxon>
        <taxon>Drosophila</taxon>
        <taxon>Hawaiian Drosophila</taxon>
    </lineage>
</organism>
<dbReference type="OMA" id="NCEELVT"/>
<feature type="compositionally biased region" description="Polar residues" evidence="1">
    <location>
        <begin position="580"/>
        <end position="602"/>
    </location>
</feature>
<dbReference type="HOGENOM" id="CLU_414619_0_0_1"/>
<name>B4JYS6_DROGR</name>
<evidence type="ECO:0000259" key="2">
    <source>
        <dbReference type="Pfam" id="PF16012"/>
    </source>
</evidence>
<gene>
    <name evidence="3" type="primary">Dgri\GH22358</name>
    <name evidence="3" type="ORF">Dgri_GH22358</name>
</gene>
<feature type="domain" description="DUF4780" evidence="2">
    <location>
        <begin position="388"/>
        <end position="556"/>
    </location>
</feature>
<dbReference type="InterPro" id="IPR031961">
    <property type="entry name" value="DUF4780"/>
</dbReference>
<accession>B4JYS6</accession>
<dbReference type="Pfam" id="PF16012">
    <property type="entry name" value="DUF4780"/>
    <property type="match status" value="1"/>
</dbReference>
<feature type="compositionally biased region" description="Acidic residues" evidence="1">
    <location>
        <begin position="603"/>
        <end position="614"/>
    </location>
</feature>
<dbReference type="EMBL" id="CH916378">
    <property type="protein sequence ID" value="EDV98541.1"/>
    <property type="molecule type" value="Genomic_DNA"/>
</dbReference>
<feature type="region of interest" description="Disordered" evidence="1">
    <location>
        <begin position="300"/>
        <end position="332"/>
    </location>
</feature>
<feature type="compositionally biased region" description="Polar residues" evidence="1">
    <location>
        <begin position="631"/>
        <end position="644"/>
    </location>
</feature>
<feature type="region of interest" description="Disordered" evidence="1">
    <location>
        <begin position="355"/>
        <end position="382"/>
    </location>
</feature>
<dbReference type="Proteomes" id="UP000001070">
    <property type="component" value="Unassembled WGS sequence"/>
</dbReference>
<evidence type="ECO:0000256" key="1">
    <source>
        <dbReference type="SAM" id="MobiDB-lite"/>
    </source>
</evidence>
<feature type="compositionally biased region" description="Basic and acidic residues" evidence="1">
    <location>
        <begin position="300"/>
        <end position="310"/>
    </location>
</feature>
<sequence length="662" mass="72286">MSENLTFELNSRSENSSRPKPFQRRQVYALEDPNHEADEDADIAERELAAVRMAHAKLKCWNCEELVTFGKIVCPIDAYFVMDVVLRMSISPNVKTVYEDSRKTVDRVHTTTAGCSESLTLSLSVPEKHTHSAGINPTARLEKAKPSVKPDPVPLCYRPYDESSWDSMKKLQHIKISQDLPAELVARQLEGHIPDGERPLRVVDNPPHRAAPATNRRVPRARETPAVRHGRPMAGTLRPPHPTPNSARQGAQRPKRKGELLPPRGQPGGLDDPNRRNLCGSRVKWYLRYLQQGLSPDEALKKAKEPREEVAAPAPASKRRSSSLTPPVATPKRMCPGVVGAARGSAAAKVLKNNGAGNLDLRPSTSRAAATKPSSPTPTEPRLSYADMAKKVKVAVLPVGFPRVMLSHGDLSVLEEAIDEVIASDGDVAVSFVGIHFRVGFLVIECSDETSADWLRIATSRLQSWKGVPLECKVGDDTPSPHCITLFCPRSAARSTESLLVLLRNQNRIETDTWMVISRRNEGGGALLVIGIDELSKNVIVEKGHQVFFRYGTIPVSGLKKKKTGERPQLAPTGREDVSVGNTTTSDTPAPEQGSPTAQPTDPSEDLADDEELADATLCQAEMLGDDDIPMSSQELDVTMTSSGDGDCSRPHSPCQLEPPQK</sequence>
<evidence type="ECO:0000313" key="4">
    <source>
        <dbReference type="Proteomes" id="UP000001070"/>
    </source>
</evidence>
<dbReference type="PhylomeDB" id="B4JYS6"/>
<evidence type="ECO:0000313" key="3">
    <source>
        <dbReference type="EMBL" id="EDV98541.1"/>
    </source>
</evidence>
<dbReference type="InParanoid" id="B4JYS6"/>
<feature type="compositionally biased region" description="Polar residues" evidence="1">
    <location>
        <begin position="363"/>
        <end position="374"/>
    </location>
</feature>
<dbReference type="eggNOG" id="ENOG502T1B4">
    <property type="taxonomic scope" value="Eukaryota"/>
</dbReference>
<protein>
    <submittedName>
        <fullName evidence="3">GH22358</fullName>
    </submittedName>
</protein>
<dbReference type="OrthoDB" id="7871968at2759"/>
<feature type="region of interest" description="Disordered" evidence="1">
    <location>
        <begin position="195"/>
        <end position="276"/>
    </location>
</feature>
<keyword evidence="4" id="KW-1185">Reference proteome</keyword>
<dbReference type="AlphaFoldDB" id="B4JYS6"/>
<feature type="region of interest" description="Disordered" evidence="1">
    <location>
        <begin position="560"/>
        <end position="662"/>
    </location>
</feature>
<reference evidence="3 4" key="1">
    <citation type="journal article" date="2007" name="Nature">
        <title>Evolution of genes and genomes on the Drosophila phylogeny.</title>
        <authorList>
            <consortium name="Drosophila 12 Genomes Consortium"/>
            <person name="Clark A.G."/>
            <person name="Eisen M.B."/>
            <person name="Smith D.R."/>
            <person name="Bergman C.M."/>
            <person name="Oliver B."/>
            <person name="Markow T.A."/>
            <person name="Kaufman T.C."/>
            <person name="Kellis M."/>
            <person name="Gelbart W."/>
            <person name="Iyer V.N."/>
            <person name="Pollard D.A."/>
            <person name="Sackton T.B."/>
            <person name="Larracuente A.M."/>
            <person name="Singh N.D."/>
            <person name="Abad J.P."/>
            <person name="Abt D.N."/>
            <person name="Adryan B."/>
            <person name="Aguade M."/>
            <person name="Akashi H."/>
            <person name="Anderson W.W."/>
            <person name="Aquadro C.F."/>
            <person name="Ardell D.H."/>
            <person name="Arguello R."/>
            <person name="Artieri C.G."/>
            <person name="Barbash D.A."/>
            <person name="Barker D."/>
            <person name="Barsanti P."/>
            <person name="Batterham P."/>
            <person name="Batzoglou S."/>
            <person name="Begun D."/>
            <person name="Bhutkar A."/>
            <person name="Blanco E."/>
            <person name="Bosak S.A."/>
            <person name="Bradley R.K."/>
            <person name="Brand A.D."/>
            <person name="Brent M.R."/>
            <person name="Brooks A.N."/>
            <person name="Brown R.H."/>
            <person name="Butlin R.K."/>
            <person name="Caggese C."/>
            <person name="Calvi B.R."/>
            <person name="Bernardo de Carvalho A."/>
            <person name="Caspi A."/>
            <person name="Castrezana S."/>
            <person name="Celniker S.E."/>
            <person name="Chang J.L."/>
            <person name="Chapple C."/>
            <person name="Chatterji S."/>
            <person name="Chinwalla A."/>
            <person name="Civetta A."/>
            <person name="Clifton S.W."/>
            <person name="Comeron J.M."/>
            <person name="Costello J.C."/>
            <person name="Coyne J.A."/>
            <person name="Daub J."/>
            <person name="David R.G."/>
            <person name="Delcher A.L."/>
            <person name="Delehaunty K."/>
            <person name="Do C.B."/>
            <person name="Ebling H."/>
            <person name="Edwards K."/>
            <person name="Eickbush T."/>
            <person name="Evans J.D."/>
            <person name="Filipski A."/>
            <person name="Findeiss S."/>
            <person name="Freyhult E."/>
            <person name="Fulton L."/>
            <person name="Fulton R."/>
            <person name="Garcia A.C."/>
            <person name="Gardiner A."/>
            <person name="Garfield D.A."/>
            <person name="Garvin B.E."/>
            <person name="Gibson G."/>
            <person name="Gilbert D."/>
            <person name="Gnerre S."/>
            <person name="Godfrey J."/>
            <person name="Good R."/>
            <person name="Gotea V."/>
            <person name="Gravely B."/>
            <person name="Greenberg A.J."/>
            <person name="Griffiths-Jones S."/>
            <person name="Gross S."/>
            <person name="Guigo R."/>
            <person name="Gustafson E.A."/>
            <person name="Haerty W."/>
            <person name="Hahn M.W."/>
            <person name="Halligan D.L."/>
            <person name="Halpern A.L."/>
            <person name="Halter G.M."/>
            <person name="Han M.V."/>
            <person name="Heger A."/>
            <person name="Hillier L."/>
            <person name="Hinrichs A.S."/>
            <person name="Holmes I."/>
            <person name="Hoskins R.A."/>
            <person name="Hubisz M.J."/>
            <person name="Hultmark D."/>
            <person name="Huntley M.A."/>
            <person name="Jaffe D.B."/>
            <person name="Jagadeeshan S."/>
            <person name="Jeck W.R."/>
            <person name="Johnson J."/>
            <person name="Jones C.D."/>
            <person name="Jordan W.C."/>
            <person name="Karpen G.H."/>
            <person name="Kataoka E."/>
            <person name="Keightley P.D."/>
            <person name="Kheradpour P."/>
            <person name="Kirkness E.F."/>
            <person name="Koerich L.B."/>
            <person name="Kristiansen K."/>
            <person name="Kudrna D."/>
            <person name="Kulathinal R.J."/>
            <person name="Kumar S."/>
            <person name="Kwok R."/>
            <person name="Lander E."/>
            <person name="Langley C.H."/>
            <person name="Lapoint R."/>
            <person name="Lazzaro B.P."/>
            <person name="Lee S.J."/>
            <person name="Levesque L."/>
            <person name="Li R."/>
            <person name="Lin C.F."/>
            <person name="Lin M.F."/>
            <person name="Lindblad-Toh K."/>
            <person name="Llopart A."/>
            <person name="Long M."/>
            <person name="Low L."/>
            <person name="Lozovsky E."/>
            <person name="Lu J."/>
            <person name="Luo M."/>
            <person name="Machado C.A."/>
            <person name="Makalowski W."/>
            <person name="Marzo M."/>
            <person name="Matsuda M."/>
            <person name="Matzkin L."/>
            <person name="McAllister B."/>
            <person name="McBride C.S."/>
            <person name="McKernan B."/>
            <person name="McKernan K."/>
            <person name="Mendez-Lago M."/>
            <person name="Minx P."/>
            <person name="Mollenhauer M.U."/>
            <person name="Montooth K."/>
            <person name="Mount S.M."/>
            <person name="Mu X."/>
            <person name="Myers E."/>
            <person name="Negre B."/>
            <person name="Newfeld S."/>
            <person name="Nielsen R."/>
            <person name="Noor M.A."/>
            <person name="O'Grady P."/>
            <person name="Pachter L."/>
            <person name="Papaceit M."/>
            <person name="Parisi M.J."/>
            <person name="Parisi M."/>
            <person name="Parts L."/>
            <person name="Pedersen J.S."/>
            <person name="Pesole G."/>
            <person name="Phillippy A.M."/>
            <person name="Ponting C.P."/>
            <person name="Pop M."/>
            <person name="Porcelli D."/>
            <person name="Powell J.R."/>
            <person name="Prohaska S."/>
            <person name="Pruitt K."/>
            <person name="Puig M."/>
            <person name="Quesneville H."/>
            <person name="Ram K.R."/>
            <person name="Rand D."/>
            <person name="Rasmussen M.D."/>
            <person name="Reed L.K."/>
            <person name="Reenan R."/>
            <person name="Reily A."/>
            <person name="Remington K.A."/>
            <person name="Rieger T.T."/>
            <person name="Ritchie M.G."/>
            <person name="Robin C."/>
            <person name="Rogers Y.H."/>
            <person name="Rohde C."/>
            <person name="Rozas J."/>
            <person name="Rubenfield M.J."/>
            <person name="Ruiz A."/>
            <person name="Russo S."/>
            <person name="Salzberg S.L."/>
            <person name="Sanchez-Gracia A."/>
            <person name="Saranga D.J."/>
            <person name="Sato H."/>
            <person name="Schaeffer S.W."/>
            <person name="Schatz M.C."/>
            <person name="Schlenke T."/>
            <person name="Schwartz R."/>
            <person name="Segarra C."/>
            <person name="Singh R.S."/>
            <person name="Sirot L."/>
            <person name="Sirota M."/>
            <person name="Sisneros N.B."/>
            <person name="Smith C.D."/>
            <person name="Smith T.F."/>
            <person name="Spieth J."/>
            <person name="Stage D.E."/>
            <person name="Stark A."/>
            <person name="Stephan W."/>
            <person name="Strausberg R.L."/>
            <person name="Strempel S."/>
            <person name="Sturgill D."/>
            <person name="Sutton G."/>
            <person name="Sutton G.G."/>
            <person name="Tao W."/>
            <person name="Teichmann S."/>
            <person name="Tobari Y.N."/>
            <person name="Tomimura Y."/>
            <person name="Tsolas J.M."/>
            <person name="Valente V.L."/>
            <person name="Venter E."/>
            <person name="Venter J.C."/>
            <person name="Vicario S."/>
            <person name="Vieira F.G."/>
            <person name="Vilella A.J."/>
            <person name="Villasante A."/>
            <person name="Walenz B."/>
            <person name="Wang J."/>
            <person name="Wasserman M."/>
            <person name="Watts T."/>
            <person name="Wilson D."/>
            <person name="Wilson R.K."/>
            <person name="Wing R.A."/>
            <person name="Wolfner M.F."/>
            <person name="Wong A."/>
            <person name="Wong G.K."/>
            <person name="Wu C.I."/>
            <person name="Wu G."/>
            <person name="Yamamoto D."/>
            <person name="Yang H.P."/>
            <person name="Yang S.P."/>
            <person name="Yorke J.A."/>
            <person name="Yoshida K."/>
            <person name="Zdobnov E."/>
            <person name="Zhang P."/>
            <person name="Zhang Y."/>
            <person name="Zimin A.V."/>
            <person name="Baldwin J."/>
            <person name="Abdouelleil A."/>
            <person name="Abdulkadir J."/>
            <person name="Abebe A."/>
            <person name="Abera B."/>
            <person name="Abreu J."/>
            <person name="Acer S.C."/>
            <person name="Aftuck L."/>
            <person name="Alexander A."/>
            <person name="An P."/>
            <person name="Anderson E."/>
            <person name="Anderson S."/>
            <person name="Arachi H."/>
            <person name="Azer M."/>
            <person name="Bachantsang P."/>
            <person name="Barry A."/>
            <person name="Bayul T."/>
            <person name="Berlin A."/>
            <person name="Bessette D."/>
            <person name="Bloom T."/>
            <person name="Blye J."/>
            <person name="Boguslavskiy L."/>
            <person name="Bonnet C."/>
            <person name="Boukhgalter B."/>
            <person name="Bourzgui I."/>
            <person name="Brown A."/>
            <person name="Cahill P."/>
            <person name="Channer S."/>
            <person name="Cheshatsang Y."/>
            <person name="Chuda L."/>
            <person name="Citroen M."/>
            <person name="Collymore A."/>
            <person name="Cooke P."/>
            <person name="Costello M."/>
            <person name="D'Aco K."/>
            <person name="Daza R."/>
            <person name="De Haan G."/>
            <person name="DeGray S."/>
            <person name="DeMaso C."/>
            <person name="Dhargay N."/>
            <person name="Dooley K."/>
            <person name="Dooley E."/>
            <person name="Doricent M."/>
            <person name="Dorje P."/>
            <person name="Dorjee K."/>
            <person name="Dupes A."/>
            <person name="Elong R."/>
            <person name="Falk J."/>
            <person name="Farina A."/>
            <person name="Faro S."/>
            <person name="Ferguson D."/>
            <person name="Fisher S."/>
            <person name="Foley C.D."/>
            <person name="Franke A."/>
            <person name="Friedrich D."/>
            <person name="Gadbois L."/>
            <person name="Gearin G."/>
            <person name="Gearin C.R."/>
            <person name="Giannoukos G."/>
            <person name="Goode T."/>
            <person name="Graham J."/>
            <person name="Grandbois E."/>
            <person name="Grewal S."/>
            <person name="Gyaltsen K."/>
            <person name="Hafez N."/>
            <person name="Hagos B."/>
            <person name="Hall J."/>
            <person name="Henson C."/>
            <person name="Hollinger A."/>
            <person name="Honan T."/>
            <person name="Huard M.D."/>
            <person name="Hughes L."/>
            <person name="Hurhula B."/>
            <person name="Husby M.E."/>
            <person name="Kamat A."/>
            <person name="Kanga B."/>
            <person name="Kashin S."/>
            <person name="Khazanovich D."/>
            <person name="Kisner P."/>
            <person name="Lance K."/>
            <person name="Lara M."/>
            <person name="Lee W."/>
            <person name="Lennon N."/>
            <person name="Letendre F."/>
            <person name="LeVine R."/>
            <person name="Lipovsky A."/>
            <person name="Liu X."/>
            <person name="Liu J."/>
            <person name="Liu S."/>
            <person name="Lokyitsang T."/>
            <person name="Lokyitsang Y."/>
            <person name="Lubonja R."/>
            <person name="Lui A."/>
            <person name="MacDonald P."/>
            <person name="Magnisalis V."/>
            <person name="Maru K."/>
            <person name="Matthews C."/>
            <person name="McCusker W."/>
            <person name="McDonough S."/>
            <person name="Mehta T."/>
            <person name="Meldrim J."/>
            <person name="Meneus L."/>
            <person name="Mihai O."/>
            <person name="Mihalev A."/>
            <person name="Mihova T."/>
            <person name="Mittelman R."/>
            <person name="Mlenga V."/>
            <person name="Montmayeur A."/>
            <person name="Mulrain L."/>
            <person name="Navidi A."/>
            <person name="Naylor J."/>
            <person name="Negash T."/>
            <person name="Nguyen T."/>
            <person name="Nguyen N."/>
            <person name="Nicol R."/>
            <person name="Norbu C."/>
            <person name="Norbu N."/>
            <person name="Novod N."/>
            <person name="O'Neill B."/>
            <person name="Osman S."/>
            <person name="Markiewicz E."/>
            <person name="Oyono O.L."/>
            <person name="Patti C."/>
            <person name="Phunkhang P."/>
            <person name="Pierre F."/>
            <person name="Priest M."/>
            <person name="Raghuraman S."/>
            <person name="Rege F."/>
            <person name="Reyes R."/>
            <person name="Rise C."/>
            <person name="Rogov P."/>
            <person name="Ross K."/>
            <person name="Ryan E."/>
            <person name="Settipalli S."/>
            <person name="Shea T."/>
            <person name="Sherpa N."/>
            <person name="Shi L."/>
            <person name="Shih D."/>
            <person name="Sparrow T."/>
            <person name="Spaulding J."/>
            <person name="Stalker J."/>
            <person name="Stange-Thomann N."/>
            <person name="Stavropoulos S."/>
            <person name="Stone C."/>
            <person name="Strader C."/>
            <person name="Tesfaye S."/>
            <person name="Thomson T."/>
            <person name="Thoulutsang Y."/>
            <person name="Thoulutsang D."/>
            <person name="Topham K."/>
            <person name="Topping I."/>
            <person name="Tsamla T."/>
            <person name="Vassiliev H."/>
            <person name="Vo A."/>
            <person name="Wangchuk T."/>
            <person name="Wangdi T."/>
            <person name="Weiand M."/>
            <person name="Wilkinson J."/>
            <person name="Wilson A."/>
            <person name="Yadav S."/>
            <person name="Young G."/>
            <person name="Yu Q."/>
            <person name="Zembek L."/>
            <person name="Zhong D."/>
            <person name="Zimmer A."/>
            <person name="Zwirko Z."/>
            <person name="Jaffe D.B."/>
            <person name="Alvarez P."/>
            <person name="Brockman W."/>
            <person name="Butler J."/>
            <person name="Chin C."/>
            <person name="Gnerre S."/>
            <person name="Grabherr M."/>
            <person name="Kleber M."/>
            <person name="Mauceli E."/>
            <person name="MacCallum I."/>
        </authorList>
    </citation>
    <scope>NUCLEOTIDE SEQUENCE [LARGE SCALE GENOMIC DNA]</scope>
    <source>
        <strain evidence="4">Tucson 15287-2541.00</strain>
    </source>
</reference>